<keyword evidence="1" id="KW-0732">Signal</keyword>
<dbReference type="EMBL" id="BABT02000102">
    <property type="protein sequence ID" value="GAA96583.1"/>
    <property type="molecule type" value="Genomic_DNA"/>
</dbReference>
<evidence type="ECO:0000256" key="1">
    <source>
        <dbReference type="SAM" id="SignalP"/>
    </source>
</evidence>
<reference evidence="2 3" key="2">
    <citation type="journal article" date="2012" name="Open Biol.">
        <title>Characteristics of nucleosomes and linker DNA regions on the genome of the basidiomycete Mixia osmundae revealed by mono- and dinucleosome mapping.</title>
        <authorList>
            <person name="Nishida H."/>
            <person name="Kondo S."/>
            <person name="Matsumoto T."/>
            <person name="Suzuki Y."/>
            <person name="Yoshikawa H."/>
            <person name="Taylor T.D."/>
            <person name="Sugiyama J."/>
        </authorList>
    </citation>
    <scope>NUCLEOTIDE SEQUENCE [LARGE SCALE GENOMIC DNA]</scope>
    <source>
        <strain evidence="3">CBS 9802 / IAM 14324 / JCM 22182 / KY 12970</strain>
    </source>
</reference>
<dbReference type="HOGENOM" id="CLU_1594966_0_0_1"/>
<proteinExistence type="predicted"/>
<dbReference type="InParanoid" id="G7E173"/>
<feature type="chain" id="PRO_5009955648" evidence="1">
    <location>
        <begin position="22"/>
        <end position="178"/>
    </location>
</feature>
<protein>
    <submittedName>
        <fullName evidence="2">Uncharacterized protein</fullName>
    </submittedName>
</protein>
<evidence type="ECO:0000313" key="2">
    <source>
        <dbReference type="EMBL" id="GAA96583.1"/>
    </source>
</evidence>
<dbReference type="Proteomes" id="UP000009131">
    <property type="component" value="Unassembled WGS sequence"/>
</dbReference>
<gene>
    <name evidence="2" type="primary">Mo03253</name>
    <name evidence="2" type="ORF">E5Q_03253</name>
</gene>
<comment type="caution">
    <text evidence="2">The sequence shown here is derived from an EMBL/GenBank/DDBJ whole genome shotgun (WGS) entry which is preliminary data.</text>
</comment>
<name>G7E173_MIXOS</name>
<reference evidence="2 3" key="1">
    <citation type="journal article" date="2011" name="J. Gen. Appl. Microbiol.">
        <title>Draft genome sequencing of the enigmatic basidiomycete Mixia osmundae.</title>
        <authorList>
            <person name="Nishida H."/>
            <person name="Nagatsuka Y."/>
            <person name="Sugiyama J."/>
        </authorList>
    </citation>
    <scope>NUCLEOTIDE SEQUENCE [LARGE SCALE GENOMIC DNA]</scope>
    <source>
        <strain evidence="3">CBS 9802 / IAM 14324 / JCM 22182 / KY 12970</strain>
    </source>
</reference>
<organism evidence="2 3">
    <name type="scientific">Mixia osmundae (strain CBS 9802 / IAM 14324 / JCM 22182 / KY 12970)</name>
    <dbReference type="NCBI Taxonomy" id="764103"/>
    <lineage>
        <taxon>Eukaryota</taxon>
        <taxon>Fungi</taxon>
        <taxon>Dikarya</taxon>
        <taxon>Basidiomycota</taxon>
        <taxon>Pucciniomycotina</taxon>
        <taxon>Mixiomycetes</taxon>
        <taxon>Mixiales</taxon>
        <taxon>Mixiaceae</taxon>
        <taxon>Mixia</taxon>
    </lineage>
</organism>
<dbReference type="AlphaFoldDB" id="G7E173"/>
<keyword evidence="3" id="KW-1185">Reference proteome</keyword>
<dbReference type="RefSeq" id="XP_014567375.1">
    <property type="nucleotide sequence ID" value="XM_014711889.1"/>
</dbReference>
<sequence length="178" mass="19281">MMFTKTFTVVALGLMSTMTSALPAPELATSNAIAKRGSLPTTITIDDGAHTPYKISFGRPADAIWASKEFYETSIELTLLCSGWLALYDLSVGDVHTTGFGSSTNNGDAYQTLTFEVPVSPTEYIFLDVNIFYQAAPTDDILGYQILGGWIHGSRLDLLAKNLKITFQAGSTLLNPRT</sequence>
<feature type="signal peptide" evidence="1">
    <location>
        <begin position="1"/>
        <end position="21"/>
    </location>
</feature>
<evidence type="ECO:0000313" key="3">
    <source>
        <dbReference type="Proteomes" id="UP000009131"/>
    </source>
</evidence>
<accession>G7E173</accession>